<accession>A0A949TN54</accession>
<dbReference type="NCBIfam" id="NF040910">
    <property type="entry name" value="CD1375_fam"/>
    <property type="match status" value="1"/>
</dbReference>
<dbReference type="EMBL" id="JAEEGC010000124">
    <property type="protein sequence ID" value="MBV7275460.1"/>
    <property type="molecule type" value="Genomic_DNA"/>
</dbReference>
<dbReference type="InterPro" id="IPR047907">
    <property type="entry name" value="CD1375-like"/>
</dbReference>
<keyword evidence="2" id="KW-1185">Reference proteome</keyword>
<reference evidence="1" key="1">
    <citation type="submission" date="2020-12" db="EMBL/GenBank/DDBJ databases">
        <title>Clostridium thailandense sp. nov., a novel acetogenic bacterium isolated from peat land soil in Thailand.</title>
        <authorList>
            <person name="Chaikitkaew S."/>
            <person name="Birkeland N.K."/>
        </authorList>
    </citation>
    <scope>NUCLEOTIDE SEQUENCE</scope>
    <source>
        <strain evidence="1">PL3</strain>
    </source>
</reference>
<dbReference type="RefSeq" id="WP_218322512.1">
    <property type="nucleotide sequence ID" value="NZ_JAEEGC010000124.1"/>
</dbReference>
<evidence type="ECO:0008006" key="3">
    <source>
        <dbReference type="Google" id="ProtNLM"/>
    </source>
</evidence>
<dbReference type="AlphaFoldDB" id="A0A949TN54"/>
<evidence type="ECO:0000313" key="1">
    <source>
        <dbReference type="EMBL" id="MBV7275460.1"/>
    </source>
</evidence>
<name>A0A949TN54_9CLOT</name>
<protein>
    <recommendedName>
        <fullName evidence="3">XkdX family protein</fullName>
    </recommendedName>
</protein>
<evidence type="ECO:0000313" key="2">
    <source>
        <dbReference type="Proteomes" id="UP000694308"/>
    </source>
</evidence>
<organism evidence="1 2">
    <name type="scientific">Clostridium thailandense</name>
    <dbReference type="NCBI Taxonomy" id="2794346"/>
    <lineage>
        <taxon>Bacteria</taxon>
        <taxon>Bacillati</taxon>
        <taxon>Bacillota</taxon>
        <taxon>Clostridia</taxon>
        <taxon>Eubacteriales</taxon>
        <taxon>Clostridiaceae</taxon>
        <taxon>Clostridium</taxon>
    </lineage>
</organism>
<gene>
    <name evidence="1" type="ORF">I6U48_21390</name>
</gene>
<dbReference type="Proteomes" id="UP000694308">
    <property type="component" value="Unassembled WGS sequence"/>
</dbReference>
<comment type="caution">
    <text evidence="1">The sequence shown here is derived from an EMBL/GenBank/DDBJ whole genome shotgun (WGS) entry which is preliminary data.</text>
</comment>
<sequence length="54" mass="6041">MKQYLIVSYAYLVKVGVWDLDITEGSTKKVVPESYRAAVAEYLANQEVATTVTQ</sequence>
<proteinExistence type="predicted"/>